<feature type="compositionally biased region" description="Basic and acidic residues" evidence="1">
    <location>
        <begin position="144"/>
        <end position="162"/>
    </location>
</feature>
<reference evidence="2" key="1">
    <citation type="journal article" date="2023" name="PhytoFront">
        <title>Draft Genome Resources of Seven Strains of Tilletia horrida, Causal Agent of Kernel Smut of Rice.</title>
        <authorList>
            <person name="Khanal S."/>
            <person name="Antony Babu S."/>
            <person name="Zhou X.G."/>
        </authorList>
    </citation>
    <scope>NUCLEOTIDE SEQUENCE</scope>
    <source>
        <strain evidence="2">TX6</strain>
    </source>
</reference>
<dbReference type="AlphaFoldDB" id="A0AAN6GYL4"/>
<organism evidence="2 3">
    <name type="scientific">Tilletia horrida</name>
    <dbReference type="NCBI Taxonomy" id="155126"/>
    <lineage>
        <taxon>Eukaryota</taxon>
        <taxon>Fungi</taxon>
        <taxon>Dikarya</taxon>
        <taxon>Basidiomycota</taxon>
        <taxon>Ustilaginomycotina</taxon>
        <taxon>Exobasidiomycetes</taxon>
        <taxon>Tilletiales</taxon>
        <taxon>Tilletiaceae</taxon>
        <taxon>Tilletia</taxon>
    </lineage>
</organism>
<evidence type="ECO:0000313" key="2">
    <source>
        <dbReference type="EMBL" id="KAK0555717.1"/>
    </source>
</evidence>
<gene>
    <name evidence="2" type="ORF">OC846_001588</name>
</gene>
<dbReference type="EMBL" id="JAPDMZ010000024">
    <property type="protein sequence ID" value="KAK0555717.1"/>
    <property type="molecule type" value="Genomic_DNA"/>
</dbReference>
<dbReference type="Proteomes" id="UP001176517">
    <property type="component" value="Unassembled WGS sequence"/>
</dbReference>
<feature type="compositionally biased region" description="Polar residues" evidence="1">
    <location>
        <begin position="500"/>
        <end position="513"/>
    </location>
</feature>
<feature type="region of interest" description="Disordered" evidence="1">
    <location>
        <begin position="23"/>
        <end position="116"/>
    </location>
</feature>
<feature type="compositionally biased region" description="Basic and acidic residues" evidence="1">
    <location>
        <begin position="488"/>
        <end position="498"/>
    </location>
</feature>
<feature type="region of interest" description="Disordered" evidence="1">
    <location>
        <begin position="685"/>
        <end position="740"/>
    </location>
</feature>
<feature type="region of interest" description="Disordered" evidence="1">
    <location>
        <begin position="830"/>
        <end position="911"/>
    </location>
</feature>
<protein>
    <submittedName>
        <fullName evidence="2">Uncharacterized protein</fullName>
    </submittedName>
</protein>
<feature type="compositionally biased region" description="Low complexity" evidence="1">
    <location>
        <begin position="688"/>
        <end position="699"/>
    </location>
</feature>
<feature type="compositionally biased region" description="Low complexity" evidence="1">
    <location>
        <begin position="23"/>
        <end position="59"/>
    </location>
</feature>
<accession>A0AAN6GYL4</accession>
<feature type="region of interest" description="Disordered" evidence="1">
    <location>
        <begin position="466"/>
        <end position="513"/>
    </location>
</feature>
<feature type="compositionally biased region" description="Polar residues" evidence="1">
    <location>
        <begin position="724"/>
        <end position="740"/>
    </location>
</feature>
<sequence length="911" mass="95560">MDFEYRPTPVVASAGLPISKSFPSWSHLASSSPPSSSHGSGSGHSDSSGSSSPSLPSYSVNRHVSMTFSFPLPPGAAPKDIRDLASDRDQKSAIHEPPPYAQTGEDQKVTSEVGECPVQREQANVARLKASYSLLRLPAGPTHKRPDAQSEVTPDDHNKVNGDRSIPSKSGQSSDDPFEFDQDDLQRLAALLQGLPAALNHDGNDAQDVNTQDPAGAFAVPDLQGRSLSQSPILSGLLSAASSQAPWEVDIALEPHQQEGDAQVQKEPAILRLELSPIEVAQLFSIPIALASPPRLDFDAHDISGAEITVDDLFQGIELSTSSSNQQVVNTTSEIQDILEQVDHEVSEESDLVVPEILPDLEASPIAPSLTDFDMIKTPPAMEALPTPDPQGTGAYSGLASIAKLLESAKPVGVTISVPGLARTVSVKGQVGSSTALNSPHPMLSPLSTVMKSPEATMLNTPASLSCSVLNRPRPKPRGNMSSFFGTNRRDIERKLTAEKPTTSRSSTADLSGFSASRSLGSIALPSTMLSGEARPAIPQRKSSHGYVLVSPEPMGTVDESTSMDGADNLDFEALENARSHDSGSSPAAYWKETKDVLGGSTGGAGACQMANDHSLIKELRRQRAATLDSTPEQPPKPVVHHHVPVTLQKTRASAKREKPTTVASSINSPSRVSISGQIFKAFRRSSRSPAPASTAAIPVDSSTVTPDGTPAPKADLKSLPMEPSTSQTSFKTSATSQSSRSVATSAISAAVKGSKHPQVPHATASAAGAHPLVLRGQALQDVKVACQQKAALIRAAAMLAAAEEQRVAAGAAYRAAEAALLASRRQASKASAGSNDSPQREAKARAGSVGGPDRSDVETVPFMVSDHAPRRYDVPSIRPVKRKPVATSPASGQPKTDQPSTAAETVLLSL</sequence>
<name>A0AAN6GYL4_9BASI</name>
<feature type="compositionally biased region" description="Polar residues" evidence="1">
    <location>
        <begin position="889"/>
        <end position="904"/>
    </location>
</feature>
<feature type="compositionally biased region" description="Basic and acidic residues" evidence="1">
    <location>
        <begin position="79"/>
        <end position="94"/>
    </location>
</feature>
<proteinExistence type="predicted"/>
<comment type="caution">
    <text evidence="2">The sequence shown here is derived from an EMBL/GenBank/DDBJ whole genome shotgun (WGS) entry which is preliminary data.</text>
</comment>
<evidence type="ECO:0000256" key="1">
    <source>
        <dbReference type="SAM" id="MobiDB-lite"/>
    </source>
</evidence>
<keyword evidence="3" id="KW-1185">Reference proteome</keyword>
<evidence type="ECO:0000313" key="3">
    <source>
        <dbReference type="Proteomes" id="UP001176517"/>
    </source>
</evidence>
<feature type="region of interest" description="Disordered" evidence="1">
    <location>
        <begin position="136"/>
        <end position="181"/>
    </location>
</feature>